<evidence type="ECO:0000256" key="1">
    <source>
        <dbReference type="SAM" id="MobiDB-lite"/>
    </source>
</evidence>
<feature type="compositionally biased region" description="Polar residues" evidence="1">
    <location>
        <begin position="342"/>
        <end position="355"/>
    </location>
</feature>
<name>A0A3B1ARI8_9ZZZZ</name>
<gene>
    <name evidence="2" type="ORF">MNBD_ALPHA03-497</name>
</gene>
<proteinExistence type="predicted"/>
<reference evidence="2" key="1">
    <citation type="submission" date="2018-06" db="EMBL/GenBank/DDBJ databases">
        <authorList>
            <person name="Zhirakovskaya E."/>
        </authorList>
    </citation>
    <scope>NUCLEOTIDE SEQUENCE</scope>
</reference>
<feature type="region of interest" description="Disordered" evidence="1">
    <location>
        <begin position="470"/>
        <end position="502"/>
    </location>
</feature>
<protein>
    <submittedName>
        <fullName evidence="2">Uncharacterized protein</fullName>
    </submittedName>
</protein>
<dbReference type="EMBL" id="UOFW01000011">
    <property type="protein sequence ID" value="VAX02454.1"/>
    <property type="molecule type" value="Genomic_DNA"/>
</dbReference>
<dbReference type="AlphaFoldDB" id="A0A3B1ARI8"/>
<evidence type="ECO:0000313" key="2">
    <source>
        <dbReference type="EMBL" id="VAX02454.1"/>
    </source>
</evidence>
<feature type="region of interest" description="Disordered" evidence="1">
    <location>
        <begin position="342"/>
        <end position="374"/>
    </location>
</feature>
<sequence>MNDIHAPISNTPLVTGDGAARVTRASSTSDDSSAQQQPNDKKSPAPEKLQDTKEKTTSYDTAVTISASLANLEKGSKISATYLGIDGQDRPLISSETGTYVIKYDVSYQKDIEKIPPNVLLSVKILKLDREIEARLIYSPPPNTTASGNPPLSIAVTLELTALGSAPPKIRTPIDQNPLPIEQQQISYRTTDIFRAEKIARDSANKLNELPLPATTTNYTLYERATPQQSRPAATIQSSIAGNGLIAQEQIVKLSPQVGGPVQGQGQAQASVATAQINLEKLLHVNLLATVVKNIPKEAINLPDIVQKQLGQTSPLDNSLDNIKAGRNFTLRIESVAIPDIQAQNPTQIPTSENKINPLPESVKEPVPKSASTSGPVQSFWGIVIDPAKNIMQQNTNIANSAAPAQTNKNNRYPGQYMQTSQPNPAASNSGAPNELISLYIATPVSVIRIQSPIELKAGTVINFNLPPPQTSQVSQADVKSSQKLEPQVNTNPQVNTSTSTAQENLPTGLSAAAQTVSPSAPSVTAMQIPPQPLENFVQNWQSLSQLLSIIPPPVDAASPAHILGNRIPSLQSPAQMTSSMIFFLAALGAKNPARVWLGPAVTQRIERLGQVKLLNMLNSDMKRIFRLGAETTVNDWRPALIPMQVGTDVQAIPILTRQLIDEEADKNNKSPEDDDKKVATRFIVELNLSQIGKIQVDGLLKETTLNIIIRSKAILPTEMKKDLSDKFITSLEISGFAGDLQFRDNIAPDISVQNIINQKIHMLKA</sequence>
<feature type="compositionally biased region" description="Basic and acidic residues" evidence="1">
    <location>
        <begin position="39"/>
        <end position="57"/>
    </location>
</feature>
<organism evidence="2">
    <name type="scientific">hydrothermal vent metagenome</name>
    <dbReference type="NCBI Taxonomy" id="652676"/>
    <lineage>
        <taxon>unclassified sequences</taxon>
        <taxon>metagenomes</taxon>
        <taxon>ecological metagenomes</taxon>
    </lineage>
</organism>
<accession>A0A3B1ARI8</accession>
<feature type="compositionally biased region" description="Low complexity" evidence="1">
    <location>
        <begin position="25"/>
        <end position="37"/>
    </location>
</feature>
<feature type="compositionally biased region" description="Polar residues" evidence="1">
    <location>
        <begin position="471"/>
        <end position="502"/>
    </location>
</feature>
<feature type="region of interest" description="Disordered" evidence="1">
    <location>
        <begin position="1"/>
        <end position="57"/>
    </location>
</feature>